<comment type="subcellular location">
    <subcellularLocation>
        <location evidence="1">Cytoplasm</location>
    </subcellularLocation>
</comment>
<dbReference type="PROSITE" id="PS51650">
    <property type="entry name" value="C2_DOCK"/>
    <property type="match status" value="1"/>
</dbReference>
<evidence type="ECO:0000256" key="3">
    <source>
        <dbReference type="ARBA" id="ARBA00022553"/>
    </source>
</evidence>
<feature type="compositionally biased region" description="Basic and acidic residues" evidence="6">
    <location>
        <begin position="1848"/>
        <end position="1858"/>
    </location>
</feature>
<proteinExistence type="inferred from homology"/>
<evidence type="ECO:0000256" key="5">
    <source>
        <dbReference type="PROSITE-ProRule" id="PRU00983"/>
    </source>
</evidence>
<dbReference type="InterPro" id="IPR027357">
    <property type="entry name" value="DOCKER_dom"/>
</dbReference>
<feature type="compositionally biased region" description="Polar residues" evidence="6">
    <location>
        <begin position="1706"/>
        <end position="1715"/>
    </location>
</feature>
<accession>A0ABN7SF54</accession>
<keyword evidence="10" id="KW-1185">Reference proteome</keyword>
<evidence type="ECO:0000259" key="8">
    <source>
        <dbReference type="PROSITE" id="PS51651"/>
    </source>
</evidence>
<dbReference type="CDD" id="cd08679">
    <property type="entry name" value="C2_DOCK180_related"/>
    <property type="match status" value="1"/>
</dbReference>
<dbReference type="Gene3D" id="1.25.40.410">
    <property type="match status" value="1"/>
</dbReference>
<dbReference type="InterPro" id="IPR043162">
    <property type="entry name" value="DOCK_C_lobe_C"/>
</dbReference>
<dbReference type="EMBL" id="OU015569">
    <property type="protein sequence ID" value="CAG5094259.1"/>
    <property type="molecule type" value="Genomic_DNA"/>
</dbReference>
<dbReference type="Pfam" id="PF20421">
    <property type="entry name" value="DHR-2_Lobe_C"/>
    <property type="match status" value="1"/>
</dbReference>
<name>A0ABN7SF54_OIKDI</name>
<dbReference type="Pfam" id="PF14429">
    <property type="entry name" value="DOCK-C2"/>
    <property type="match status" value="1"/>
</dbReference>
<evidence type="ECO:0000256" key="6">
    <source>
        <dbReference type="SAM" id="MobiDB-lite"/>
    </source>
</evidence>
<feature type="region of interest" description="Disordered" evidence="6">
    <location>
        <begin position="1680"/>
        <end position="1760"/>
    </location>
</feature>
<keyword evidence="4" id="KW-0344">Guanine-nucleotide releasing factor</keyword>
<keyword evidence="2" id="KW-0963">Cytoplasm</keyword>
<evidence type="ECO:0000256" key="4">
    <source>
        <dbReference type="ARBA" id="ARBA00022658"/>
    </source>
</evidence>
<feature type="domain" description="C2 DOCK-type" evidence="7">
    <location>
        <begin position="510"/>
        <end position="607"/>
    </location>
</feature>
<dbReference type="Pfam" id="PF16172">
    <property type="entry name" value="DOCK_N"/>
    <property type="match status" value="1"/>
</dbReference>
<dbReference type="Pfam" id="PF23554">
    <property type="entry name" value="TPR_DOCK"/>
    <property type="match status" value="1"/>
</dbReference>
<comment type="similarity">
    <text evidence="5">Belongs to the DOCK family.</text>
</comment>
<dbReference type="Gene3D" id="2.60.40.150">
    <property type="entry name" value="C2 domain"/>
    <property type="match status" value="1"/>
</dbReference>
<dbReference type="InterPro" id="IPR027007">
    <property type="entry name" value="C2_DOCK-type_domain"/>
</dbReference>
<dbReference type="Proteomes" id="UP001158576">
    <property type="component" value="Chromosome XSR"/>
</dbReference>
<evidence type="ECO:0000313" key="10">
    <source>
        <dbReference type="Proteomes" id="UP001158576"/>
    </source>
</evidence>
<feature type="region of interest" description="Disordered" evidence="6">
    <location>
        <begin position="1808"/>
        <end position="1870"/>
    </location>
</feature>
<gene>
    <name evidence="9" type="ORF">OKIOD_LOCUS4954</name>
</gene>
<dbReference type="Pfam" id="PF06920">
    <property type="entry name" value="DHR-2_Lobe_A"/>
    <property type="match status" value="1"/>
</dbReference>
<dbReference type="InterPro" id="IPR043161">
    <property type="entry name" value="DOCK_C_lobe_A"/>
</dbReference>
<organism evidence="9 10">
    <name type="scientific">Oikopleura dioica</name>
    <name type="common">Tunicate</name>
    <dbReference type="NCBI Taxonomy" id="34765"/>
    <lineage>
        <taxon>Eukaryota</taxon>
        <taxon>Metazoa</taxon>
        <taxon>Chordata</taxon>
        <taxon>Tunicata</taxon>
        <taxon>Appendicularia</taxon>
        <taxon>Copelata</taxon>
        <taxon>Oikopleuridae</taxon>
        <taxon>Oikopleura</taxon>
    </lineage>
</organism>
<reference evidence="9 10" key="1">
    <citation type="submission" date="2021-04" db="EMBL/GenBank/DDBJ databases">
        <authorList>
            <person name="Bliznina A."/>
        </authorList>
    </citation>
    <scope>NUCLEOTIDE SEQUENCE [LARGE SCALE GENOMIC DNA]</scope>
</reference>
<dbReference type="Gene3D" id="1.20.1270.350">
    <property type="entry name" value="Dedicator of cytokinesis N-terminal subdomain"/>
    <property type="match status" value="1"/>
</dbReference>
<dbReference type="InterPro" id="IPR046769">
    <property type="entry name" value="DOCKER_Lobe_A"/>
</dbReference>
<dbReference type="Gene3D" id="2.30.30.40">
    <property type="entry name" value="SH3 Domains"/>
    <property type="match status" value="1"/>
</dbReference>
<dbReference type="PROSITE" id="PS51651">
    <property type="entry name" value="DOCKER"/>
    <property type="match status" value="1"/>
</dbReference>
<protein>
    <submittedName>
        <fullName evidence="9">Oidioi.mRNA.OKI2018_I69.XSR.g13396.t1.cds</fullName>
    </submittedName>
</protein>
<dbReference type="InterPro" id="IPR056372">
    <property type="entry name" value="TPR_DOCK"/>
</dbReference>
<feature type="domain" description="DOCKER" evidence="8">
    <location>
        <begin position="1254"/>
        <end position="1674"/>
    </location>
</feature>
<dbReference type="InterPro" id="IPR046773">
    <property type="entry name" value="DOCKER_Lobe_C"/>
</dbReference>
<dbReference type="InterPro" id="IPR042455">
    <property type="entry name" value="DOCK_N_sub1"/>
</dbReference>
<evidence type="ECO:0000313" key="9">
    <source>
        <dbReference type="EMBL" id="CAG5094259.1"/>
    </source>
</evidence>
<dbReference type="Gene3D" id="1.20.58.740">
    <property type="match status" value="1"/>
</dbReference>
<dbReference type="PANTHER" id="PTHR45653:SF10">
    <property type="entry name" value="MYOBLAST CITY, ISOFORM B"/>
    <property type="match status" value="1"/>
</dbReference>
<evidence type="ECO:0000259" key="7">
    <source>
        <dbReference type="PROSITE" id="PS51650"/>
    </source>
</evidence>
<dbReference type="InterPro" id="IPR032376">
    <property type="entry name" value="DOCK_N"/>
</dbReference>
<evidence type="ECO:0000256" key="1">
    <source>
        <dbReference type="ARBA" id="ARBA00004496"/>
    </source>
</evidence>
<sequence length="1870" mass="215155">MGSAPQVGIALGNFSHKSFPAALELWLGDMVVINEISGDWFRGYKVDEPDRLGIFPKCYIHLKPQRTLKIIDEAASSVTEWSKYLEKMYEYEKYDSVELKKQEVAVLINRVLELRRKLVSGSLTQAATAKIAQELAQHLDFGNAHLKAYGADHTVRGPNMNVILPSEANPVQLYSKSRKSQKQMQNIIAEASHFHDALESIRKAGNKDQNVKRQIYFRLVNALFKFGDEAEFNVCVAKADSVGRFHQISDNLLIRWSQVRINVNTDILSKGHLLRGLFMDLTNSELEDPNVLLIVTIVRVGQMDLKDAEKKQMSLGSSKASKNEGKTGGIRRPFGVCTISMKDILSPTVKSDAIVSLKVFRYGNDEPFHRFIIRCVNHHFGRETSSSVSNMAQNSNLKELGQLLVSFCVLHGSLEHIKKANSELVGNQVGCQIVERRTFPDVIMPGLYRNDFYILLRSGNFEKSTKQARSIQVEMSVRVQDNPLPQPRLLHGKVSQLDGVGQNAHPRRRVQKAYVLFTFRHRSTTQSKDKSEQEFAFAFLPLKSHKSGTIQDNDYKLIVYKADASKIKSANFLPLQARHTEDGLSDLASSDGIHATKDFIHVRTSLYSTKLPQDGGIIGLLRWKSDPSKLDEYLESLRRYDSIGDSKVSGKQHEIMIFLTDILDALFGILNDSSLKKFDEDVLLTLSSLIQIVGNERFKQFQEVLEEYINVHFSQTLAAVRLLQLINKRIETRERSRSRDPNFPRSADNELKGRYMVVRSLKYLFKFIVRSQKLYKTLGDSDPATYFVHDISFESLVEGFFCSIQRLLNEKGQSLTAHAAVFQNLPATLDELVHVIAPDLLAQQMVAIMRQIGFIPGESRYDEQQLIEKRVVFFNLSVNSVVFTDFPDCQKIILEELVAQLNSMLELNIEPAATAALIGDIICACENNSVSQKVILAQLLRPLMKRFVKSVETGSLDESSKESTQHLFSTIVTVLNWLSQDLYQYLIDSVTENEGSNHFHLKQFLMQLYEFIQISAQCDFSIPKEWVQLSIQSAATILNCIRMTSLTLYSYFQSKSEFNFELWKSFFNISIFFLSQPILQIEEKVFIKRLKMKLIYGDMRLQVATLVKEMWNNLGRNKQDFITHEAQDVLQNFLRMSLVPVKSLREETLPIFYDMINFEVATSKNATFPIVEHAVISSLDKHFSDGLGDQQYVELFVNILSSWCQRNQKLQALGLDFVRKVNIFMNLLLEFRANVSKDQIDAMIVIEKLLKFYRNELNRDDLYIDYLYKLYKIHKETNNFAEAAFVLLEHADRLSWEPRSLSISNYCSSVVLKYQNCHTERDLKEELYEEIIELLDKGKMWEEAIRCSKEIEKEYEENQLDYVSLAERLEMRSRLSRKIVDKSVVRIPSPYFFVGYFGHGWPEQYSNRMFIYRGNEFELRDDLIDTIQSRYPKSKVMNNTKPPDPHIKQSIEQHLQVYEVKPVGNIPAQFKEKPVPPKILQYYMCNETSNFKYDRRFHQGTRLVNNEHATMWIERRIYRTAGRFPGILRWYEVEDTNTETLSPLENAIAIVDSRNAELTAMVKEYSQDVEQFQQLTQTLKGTVDPAVSRGFSNYEEAFFSAAFAQNATAAEYKQINRLKDLMAEQIPILEKLMVLHGNLVDTYQPTLAPLHDDLTSIFHKLKADVEEKYGRRTISSSLQRLPTSINRRESRLRRKSTVDASRVSVEDNSSGSGSRPGSAYQDMPEIPMKTLPKKKVARSDSKIASLKKSRRQSRPTEWLVDKTDNIRETLNKTAQELRRQISSDSFRSKSPERIIKPTFNFSSTVELREHATPMRPRRPKSQSRSRPESWAESENSTLKIYSPPLSPDEPRVPHDRRTQISKTKINYKKF</sequence>
<dbReference type="InterPro" id="IPR026791">
    <property type="entry name" value="DOCK"/>
</dbReference>
<dbReference type="InterPro" id="IPR035892">
    <property type="entry name" value="C2_domain_sf"/>
</dbReference>
<keyword evidence="3" id="KW-0597">Phosphoprotein</keyword>
<dbReference type="PANTHER" id="PTHR45653">
    <property type="entry name" value="DEDICATOR OF CYTOKINESIS"/>
    <property type="match status" value="1"/>
</dbReference>
<evidence type="ECO:0000256" key="2">
    <source>
        <dbReference type="ARBA" id="ARBA00022490"/>
    </source>
</evidence>